<protein>
    <submittedName>
        <fullName evidence="2">Uncharacterized protein</fullName>
    </submittedName>
</protein>
<dbReference type="GeneID" id="97314657"/>
<sequence length="63" mass="7081">MTFLSGARAFELLARSRHHSSHYGGHYDSHSTGVSFAGAWWMIPVGVVLGVAWVFVKRRLHSR</sequence>
<organism evidence="2 3">
    <name type="scientific">Streptomyces decoyicus</name>
    <dbReference type="NCBI Taxonomy" id="249567"/>
    <lineage>
        <taxon>Bacteria</taxon>
        <taxon>Bacillati</taxon>
        <taxon>Actinomycetota</taxon>
        <taxon>Actinomycetes</taxon>
        <taxon>Kitasatosporales</taxon>
        <taxon>Streptomycetaceae</taxon>
        <taxon>Streptomyces</taxon>
    </lineage>
</organism>
<dbReference type="Proteomes" id="UP001344251">
    <property type="component" value="Chromosome"/>
</dbReference>
<keyword evidence="1" id="KW-1133">Transmembrane helix</keyword>
<evidence type="ECO:0000313" key="2">
    <source>
        <dbReference type="EMBL" id="WSB69552.1"/>
    </source>
</evidence>
<accession>A0ABZ1FGN1</accession>
<dbReference type="RefSeq" id="WP_250057216.1">
    <property type="nucleotide sequence ID" value="NZ_CP109106.1"/>
</dbReference>
<name>A0ABZ1FGN1_9ACTN</name>
<dbReference type="EMBL" id="CP109106">
    <property type="protein sequence ID" value="WSB69552.1"/>
    <property type="molecule type" value="Genomic_DNA"/>
</dbReference>
<gene>
    <name evidence="2" type="ORF">OG863_17225</name>
</gene>
<evidence type="ECO:0000256" key="1">
    <source>
        <dbReference type="SAM" id="Phobius"/>
    </source>
</evidence>
<reference evidence="2 3" key="1">
    <citation type="submission" date="2022-10" db="EMBL/GenBank/DDBJ databases">
        <title>The complete genomes of actinobacterial strains from the NBC collection.</title>
        <authorList>
            <person name="Joergensen T.S."/>
            <person name="Alvarez Arevalo M."/>
            <person name="Sterndorff E.B."/>
            <person name="Faurdal D."/>
            <person name="Vuksanovic O."/>
            <person name="Mourched A.-S."/>
            <person name="Charusanti P."/>
            <person name="Shaw S."/>
            <person name="Blin K."/>
            <person name="Weber T."/>
        </authorList>
    </citation>
    <scope>NUCLEOTIDE SEQUENCE [LARGE SCALE GENOMIC DNA]</scope>
    <source>
        <strain evidence="2 3">NBC 01774</strain>
    </source>
</reference>
<proteinExistence type="predicted"/>
<keyword evidence="1" id="KW-0472">Membrane</keyword>
<keyword evidence="3" id="KW-1185">Reference proteome</keyword>
<evidence type="ECO:0000313" key="3">
    <source>
        <dbReference type="Proteomes" id="UP001344251"/>
    </source>
</evidence>
<feature type="transmembrane region" description="Helical" evidence="1">
    <location>
        <begin position="38"/>
        <end position="56"/>
    </location>
</feature>
<keyword evidence="1" id="KW-0812">Transmembrane</keyword>